<dbReference type="EMBL" id="JAZGUE010000003">
    <property type="protein sequence ID" value="KAL2268291.1"/>
    <property type="molecule type" value="Genomic_DNA"/>
</dbReference>
<evidence type="ECO:0000313" key="2">
    <source>
        <dbReference type="Proteomes" id="UP001600064"/>
    </source>
</evidence>
<evidence type="ECO:0000313" key="1">
    <source>
        <dbReference type="EMBL" id="KAL2268291.1"/>
    </source>
</evidence>
<keyword evidence="2" id="KW-1185">Reference proteome</keyword>
<dbReference type="PANTHER" id="PTHR33047:SF8">
    <property type="entry name" value="REGULATOR OF RDNA TRANSCRIPTION PROTEIN 15"/>
    <property type="match status" value="1"/>
</dbReference>
<organism evidence="1 2">
    <name type="scientific">Remersonia thermophila</name>
    <dbReference type="NCBI Taxonomy" id="72144"/>
    <lineage>
        <taxon>Eukaryota</taxon>
        <taxon>Fungi</taxon>
        <taxon>Dikarya</taxon>
        <taxon>Ascomycota</taxon>
        <taxon>Pezizomycotina</taxon>
        <taxon>Sordariomycetes</taxon>
        <taxon>Sordariomycetidae</taxon>
        <taxon>Sordariales</taxon>
        <taxon>Sordariales incertae sedis</taxon>
        <taxon>Remersonia</taxon>
    </lineage>
</organism>
<accession>A0ABR4DD77</accession>
<sequence length="534" mass="59874">MIGRADIEGSKSDVAMNAWPPQASYPCGNFSGTSSLKFRGTKGSIGHTFMVCIHTENQNQGDFYPFVLLEISVLHEPPLGHLRYGLTDVPPQPNSPPDNVFNPGRPAKDLNTRSWTQLPPILHLLSFHNVKLESSSTGSSFPADSAKPVPLAVVSLDNDEAFGYLKRVIVTPAVYPRLVEFLHFDIQSTGQKSHCVNTTFWPSQCYVLIRQSDSPCPLLRASAPGCWKPPAGCPARGDLLPGRPPKAQRAQPLEPILFPKLRIYFADFPYLHCSINQRLFTLETCCGYEYDLAAHRTRQKCRALPAIKPYLQTNCFQGDRPLRRKENSARGPRRRLRVQLRYRAKPTSRCRNINRLPFRHTGHKCPFETELPYGLGSTNPCPTAVHMEPFPTSVLQVLIEVFATTTKICTRGRSTRAHALGFVTDLHGRLLLRASCYTVLSGFRLPWPPSCCQDVLTPFVVSDERPLRHLNPAFGSSRIASSAYQKWPTSVGTFECPQWMKAKNRPRVPNHSLYLIKLKINTAILRETSAVTSY</sequence>
<name>A0ABR4DD77_9PEZI</name>
<proteinExistence type="predicted"/>
<comment type="caution">
    <text evidence="1">The sequence shown here is derived from an EMBL/GenBank/DDBJ whole genome shotgun (WGS) entry which is preliminary data.</text>
</comment>
<gene>
    <name evidence="1" type="ORF">VTJ83DRAFT_3137</name>
</gene>
<dbReference type="InterPro" id="IPR052997">
    <property type="entry name" value="RRT15-like"/>
</dbReference>
<reference evidence="1 2" key="1">
    <citation type="journal article" date="2024" name="Commun. Biol.">
        <title>Comparative genomic analysis of thermophilic fungi reveals convergent evolutionary adaptations and gene losses.</title>
        <authorList>
            <person name="Steindorff A.S."/>
            <person name="Aguilar-Pontes M.V."/>
            <person name="Robinson A.J."/>
            <person name="Andreopoulos B."/>
            <person name="LaButti K."/>
            <person name="Kuo A."/>
            <person name="Mondo S."/>
            <person name="Riley R."/>
            <person name="Otillar R."/>
            <person name="Haridas S."/>
            <person name="Lipzen A."/>
            <person name="Grimwood J."/>
            <person name="Schmutz J."/>
            <person name="Clum A."/>
            <person name="Reid I.D."/>
            <person name="Moisan M.C."/>
            <person name="Butler G."/>
            <person name="Nguyen T.T.M."/>
            <person name="Dewar K."/>
            <person name="Conant G."/>
            <person name="Drula E."/>
            <person name="Henrissat B."/>
            <person name="Hansel C."/>
            <person name="Singer S."/>
            <person name="Hutchinson M.I."/>
            <person name="de Vries R.P."/>
            <person name="Natvig D.O."/>
            <person name="Powell A.J."/>
            <person name="Tsang A."/>
            <person name="Grigoriev I.V."/>
        </authorList>
    </citation>
    <scope>NUCLEOTIDE SEQUENCE [LARGE SCALE GENOMIC DNA]</scope>
    <source>
        <strain evidence="1 2">ATCC 22073</strain>
    </source>
</reference>
<dbReference type="PANTHER" id="PTHR33047">
    <property type="entry name" value="PROTEIN TAR1"/>
    <property type="match status" value="1"/>
</dbReference>
<dbReference type="Proteomes" id="UP001600064">
    <property type="component" value="Unassembled WGS sequence"/>
</dbReference>
<evidence type="ECO:0008006" key="3">
    <source>
        <dbReference type="Google" id="ProtNLM"/>
    </source>
</evidence>
<protein>
    <recommendedName>
        <fullName evidence="3">Senescence-associated protein</fullName>
    </recommendedName>
</protein>